<organism evidence="1 2">
    <name type="scientific">Artemia franciscana</name>
    <name type="common">Brine shrimp</name>
    <name type="synonym">Artemia sanfranciscana</name>
    <dbReference type="NCBI Taxonomy" id="6661"/>
    <lineage>
        <taxon>Eukaryota</taxon>
        <taxon>Metazoa</taxon>
        <taxon>Ecdysozoa</taxon>
        <taxon>Arthropoda</taxon>
        <taxon>Crustacea</taxon>
        <taxon>Branchiopoda</taxon>
        <taxon>Anostraca</taxon>
        <taxon>Artemiidae</taxon>
        <taxon>Artemia</taxon>
    </lineage>
</organism>
<name>A0AA88LAQ0_ARTSF</name>
<protein>
    <submittedName>
        <fullName evidence="1">Uncharacterized protein</fullName>
    </submittedName>
</protein>
<evidence type="ECO:0000313" key="2">
    <source>
        <dbReference type="Proteomes" id="UP001187531"/>
    </source>
</evidence>
<gene>
    <name evidence="1" type="ORF">QYM36_004956</name>
</gene>
<dbReference type="EMBL" id="JAVRJZ010000008">
    <property type="protein sequence ID" value="KAK2719309.1"/>
    <property type="molecule type" value="Genomic_DNA"/>
</dbReference>
<evidence type="ECO:0000313" key="1">
    <source>
        <dbReference type="EMBL" id="KAK2719309.1"/>
    </source>
</evidence>
<sequence>MAVFKGTVPKGAVVLTEEEAASRQIALIKDWQPVEEVQVFYNSERLVLNPVLNFISRARNAGCSADSIVKIACDFYKGEMLIKAKKILWADASITRVTERLKMTDIVSDMVRAFDLCDEKKTTLPLYLIFKPEQIPCVPGHTWLR</sequence>
<proteinExistence type="predicted"/>
<comment type="caution">
    <text evidence="1">The sequence shown here is derived from an EMBL/GenBank/DDBJ whole genome shotgun (WGS) entry which is preliminary data.</text>
</comment>
<keyword evidence="2" id="KW-1185">Reference proteome</keyword>
<reference evidence="1" key="1">
    <citation type="submission" date="2023-07" db="EMBL/GenBank/DDBJ databases">
        <title>Chromosome-level genome assembly of Artemia franciscana.</title>
        <authorList>
            <person name="Jo E."/>
        </authorList>
    </citation>
    <scope>NUCLEOTIDE SEQUENCE</scope>
    <source>
        <tissue evidence="1">Whole body</tissue>
    </source>
</reference>
<accession>A0AA88LAQ0</accession>
<dbReference type="AlphaFoldDB" id="A0AA88LAQ0"/>
<dbReference type="Proteomes" id="UP001187531">
    <property type="component" value="Unassembled WGS sequence"/>
</dbReference>